<dbReference type="GO" id="GO:0006396">
    <property type="term" value="P:RNA processing"/>
    <property type="evidence" value="ECO:0007669"/>
    <property type="project" value="InterPro"/>
</dbReference>
<comment type="similarity">
    <text evidence="1">Belongs to the class IV-like SAM-binding methyltransferase superfamily. RNA methyltransferase TrmH family.</text>
</comment>
<sequence>MSSVIPPLTRAQTAHIRELIRDKRARETDGTFVIEGAKAVRDLLAHHPSLVRFVVTTPAYRDGEEPRDLRVRLAAACPSYTCSESLFAGISNLDTAQGILAVARQPEWNEAEVMDRPTLFGIYGEGIQDPLNVGTIIRTAAALGVSALWLTPDSADRFHPKVVRATSGGLLCLPVFMTDSVIPLTRRGCCLFSAEVGGPGVVELEKIEHVPPRLLLAVGSEGQGLSEHTKRLAIRRVTIPLSRDMESLNVASTVAIAAHVLQRLPKQ</sequence>
<dbReference type="GO" id="GO:0005737">
    <property type="term" value="C:cytoplasm"/>
    <property type="evidence" value="ECO:0007669"/>
    <property type="project" value="UniProtKB-ARBA"/>
</dbReference>
<dbReference type="GO" id="GO:0003723">
    <property type="term" value="F:RNA binding"/>
    <property type="evidence" value="ECO:0007669"/>
    <property type="project" value="InterPro"/>
</dbReference>
<dbReference type="EC" id="2.1.1.-" evidence="5"/>
<feature type="domain" description="RNA 2-O ribose methyltransferase substrate binding" evidence="4">
    <location>
        <begin position="33"/>
        <end position="109"/>
    </location>
</feature>
<dbReference type="InterPro" id="IPR029028">
    <property type="entry name" value="Alpha/beta_knot_MTases"/>
</dbReference>
<gene>
    <name evidence="5" type="ORF">NSJP_3831</name>
</gene>
<reference evidence="5 6" key="1">
    <citation type="submission" date="2017-03" db="EMBL/GenBank/DDBJ databases">
        <authorList>
            <person name="Afonso C.L."/>
            <person name="Miller P.J."/>
            <person name="Scott M.A."/>
            <person name="Spackman E."/>
            <person name="Goraichik I."/>
            <person name="Dimitrov K.M."/>
            <person name="Suarez D.L."/>
            <person name="Swayne D.E."/>
        </authorList>
    </citation>
    <scope>NUCLEOTIDE SEQUENCE [LARGE SCALE GENOMIC DNA]</scope>
    <source>
        <strain evidence="5">Genome sequencing of Nitrospira japonica strain NJ11</strain>
    </source>
</reference>
<dbReference type="CDD" id="cd18095">
    <property type="entry name" value="SpoU-like_rRNA-MTase"/>
    <property type="match status" value="1"/>
</dbReference>
<keyword evidence="6" id="KW-1185">Reference proteome</keyword>
<dbReference type="KEGG" id="nja:NSJP_3831"/>
<dbReference type="EMBL" id="LT828648">
    <property type="protein sequence ID" value="SLM49998.1"/>
    <property type="molecule type" value="Genomic_DNA"/>
</dbReference>
<dbReference type="InterPro" id="IPR029064">
    <property type="entry name" value="Ribosomal_eL30-like_sf"/>
</dbReference>
<dbReference type="InterPro" id="IPR029026">
    <property type="entry name" value="tRNA_m1G_MTases_N"/>
</dbReference>
<dbReference type="PANTHER" id="PTHR43191:SF2">
    <property type="entry name" value="RRNA METHYLTRANSFERASE 3, MITOCHONDRIAL"/>
    <property type="match status" value="1"/>
</dbReference>
<organism evidence="5 6">
    <name type="scientific">Nitrospira japonica</name>
    <dbReference type="NCBI Taxonomy" id="1325564"/>
    <lineage>
        <taxon>Bacteria</taxon>
        <taxon>Pseudomonadati</taxon>
        <taxon>Nitrospirota</taxon>
        <taxon>Nitrospiria</taxon>
        <taxon>Nitrospirales</taxon>
        <taxon>Nitrospiraceae</taxon>
        <taxon>Nitrospira</taxon>
    </lineage>
</organism>
<dbReference type="Proteomes" id="UP000192042">
    <property type="component" value="Chromosome I"/>
</dbReference>
<dbReference type="OrthoDB" id="9794400at2"/>
<dbReference type="RefSeq" id="WP_080888162.1">
    <property type="nucleotide sequence ID" value="NZ_LT828648.1"/>
</dbReference>
<keyword evidence="3 5" id="KW-0808">Transferase</keyword>
<accession>A0A1W1IAC1</accession>
<dbReference type="PANTHER" id="PTHR43191">
    <property type="entry name" value="RRNA METHYLTRANSFERASE 3"/>
    <property type="match status" value="1"/>
</dbReference>
<evidence type="ECO:0000256" key="3">
    <source>
        <dbReference type="ARBA" id="ARBA00022679"/>
    </source>
</evidence>
<dbReference type="AlphaFoldDB" id="A0A1W1IAC1"/>
<name>A0A1W1IAC1_9BACT</name>
<dbReference type="InterPro" id="IPR051259">
    <property type="entry name" value="rRNA_Methyltransferase"/>
</dbReference>
<protein>
    <submittedName>
        <fullName evidence="5">Putative 23S rRNA methyltransferase RlmB</fullName>
        <ecNumber evidence="5">2.1.1.-</ecNumber>
    </submittedName>
</protein>
<dbReference type="STRING" id="1325564.NSJP_3831"/>
<dbReference type="Pfam" id="PF22435">
    <property type="entry name" value="MRM3-like_sub_bind"/>
    <property type="match status" value="1"/>
</dbReference>
<dbReference type="SUPFAM" id="SSF75217">
    <property type="entry name" value="alpha/beta knot"/>
    <property type="match status" value="1"/>
</dbReference>
<dbReference type="SMART" id="SM00967">
    <property type="entry name" value="SpoU_sub_bind"/>
    <property type="match status" value="1"/>
</dbReference>
<dbReference type="GO" id="GO:0032259">
    <property type="term" value="P:methylation"/>
    <property type="evidence" value="ECO:0007669"/>
    <property type="project" value="UniProtKB-KW"/>
</dbReference>
<evidence type="ECO:0000256" key="1">
    <source>
        <dbReference type="ARBA" id="ARBA00007228"/>
    </source>
</evidence>
<evidence type="ECO:0000313" key="5">
    <source>
        <dbReference type="EMBL" id="SLM49998.1"/>
    </source>
</evidence>
<evidence type="ECO:0000256" key="2">
    <source>
        <dbReference type="ARBA" id="ARBA00022603"/>
    </source>
</evidence>
<proteinExistence type="inferred from homology"/>
<evidence type="ECO:0000259" key="4">
    <source>
        <dbReference type="SMART" id="SM00967"/>
    </source>
</evidence>
<dbReference type="SUPFAM" id="SSF55315">
    <property type="entry name" value="L30e-like"/>
    <property type="match status" value="1"/>
</dbReference>
<evidence type="ECO:0000313" key="6">
    <source>
        <dbReference type="Proteomes" id="UP000192042"/>
    </source>
</evidence>
<dbReference type="Gene3D" id="3.40.1280.10">
    <property type="match status" value="1"/>
</dbReference>
<keyword evidence="2 5" id="KW-0489">Methyltransferase</keyword>
<dbReference type="GO" id="GO:0008173">
    <property type="term" value="F:RNA methyltransferase activity"/>
    <property type="evidence" value="ECO:0007669"/>
    <property type="project" value="InterPro"/>
</dbReference>
<dbReference type="Gene3D" id="3.30.1330.30">
    <property type="match status" value="1"/>
</dbReference>
<dbReference type="InterPro" id="IPR053888">
    <property type="entry name" value="MRM3-like_sub_bind"/>
</dbReference>
<dbReference type="InterPro" id="IPR013123">
    <property type="entry name" value="SpoU_subst-bd"/>
</dbReference>
<dbReference type="Pfam" id="PF00588">
    <property type="entry name" value="SpoU_methylase"/>
    <property type="match status" value="1"/>
</dbReference>
<dbReference type="InterPro" id="IPR001537">
    <property type="entry name" value="SpoU_MeTrfase"/>
</dbReference>